<feature type="compositionally biased region" description="Gly residues" evidence="2">
    <location>
        <begin position="713"/>
        <end position="727"/>
    </location>
</feature>
<evidence type="ECO:0000313" key="4">
    <source>
        <dbReference type="Proteomes" id="UP000323011"/>
    </source>
</evidence>
<dbReference type="EMBL" id="VLTN01000041">
    <property type="protein sequence ID" value="KAA0149659.1"/>
    <property type="molecule type" value="Genomic_DNA"/>
</dbReference>
<evidence type="ECO:0000313" key="3">
    <source>
        <dbReference type="EMBL" id="KAA0149659.1"/>
    </source>
</evidence>
<feature type="region of interest" description="Disordered" evidence="2">
    <location>
        <begin position="220"/>
        <end position="250"/>
    </location>
</feature>
<keyword evidence="1" id="KW-0175">Coiled coil</keyword>
<evidence type="ECO:0000256" key="1">
    <source>
        <dbReference type="SAM" id="Coils"/>
    </source>
</evidence>
<feature type="region of interest" description="Disordered" evidence="2">
    <location>
        <begin position="264"/>
        <end position="340"/>
    </location>
</feature>
<sequence length="727" mass="76872">MGSCCSATQPVPARYYESTEFQRAADLMYLNDADLRVLWTGFSKLLLNPKDKVARVLDLLRRLNVPPTAMSQRSFEITDVRGISQVSFKDFVVCYWNLCTLERPALIAFVYDVLVAENSGDQIELSALRGLIEEVLGSTLSARSRRYIDEATARAPSSKLLPRQFFFLADKDSSMLQPAFWLQRNLQVKIGGKYFWRMATERRRMFSNAQSWRDLVKQLNPGTKAHPDSLPAATRTLPGAGVDGAGGKGRVPSGMARIAQRAEDHMGGAAAPKGVGVGKRDTRGARRSSVAGGAATARGGGSTARPSGRGGSSTARSGKGDGEEDDGGDGAGPSGQPSATEARELIKRATVSDYFTSGRKRQTADARQMANMAQPVPAAATPYVFPQMIRVLGGGGAGGQEGGGAGASWPTNPNAALGMAMGLDPAFAVALTKASRVKGYYRRARKPNLPQYVLHTSAGTASAQFSLPGVQDGVRGRWRHMRRKATLEDKRAGFAIARGGGFFSGIGLNQNKSLDGVFDAEIIRIRPKPQAAEKRKGTSAVTGTDAEPQTARGSAKGVAAASQRPGQAPAYTLEGYATVAAKQREVERTMAQLEEEQLRRQEETAKLVADIEAAERVEESAKAAAAQSRLKGTPGREPSAKKRPALATPGAAPAITPSGLDTIGGLATTASKRRLEQSSGSKSRRGLDRRDPAVRPLLPVFDVGVGGHVDNSGGAGGDFSGGAGGDC</sequence>
<gene>
    <name evidence="3" type="ORF">FNF29_05870</name>
</gene>
<keyword evidence="4" id="KW-1185">Reference proteome</keyword>
<protein>
    <recommendedName>
        <fullName evidence="5">EF-hand domain-containing protein</fullName>
    </recommendedName>
</protein>
<dbReference type="AlphaFoldDB" id="A0A5A8CAN4"/>
<evidence type="ECO:0008006" key="5">
    <source>
        <dbReference type="Google" id="ProtNLM"/>
    </source>
</evidence>
<feature type="region of interest" description="Disordered" evidence="2">
    <location>
        <begin position="620"/>
        <end position="727"/>
    </location>
</feature>
<dbReference type="Proteomes" id="UP000323011">
    <property type="component" value="Unassembled WGS sequence"/>
</dbReference>
<feature type="coiled-coil region" evidence="1">
    <location>
        <begin position="576"/>
        <end position="606"/>
    </location>
</feature>
<evidence type="ECO:0000256" key="2">
    <source>
        <dbReference type="SAM" id="MobiDB-lite"/>
    </source>
</evidence>
<organism evidence="3 4">
    <name type="scientific">Cafeteria roenbergensis</name>
    <name type="common">Marine flagellate</name>
    <dbReference type="NCBI Taxonomy" id="33653"/>
    <lineage>
        <taxon>Eukaryota</taxon>
        <taxon>Sar</taxon>
        <taxon>Stramenopiles</taxon>
        <taxon>Bigyra</taxon>
        <taxon>Opalozoa</taxon>
        <taxon>Bicosoecida</taxon>
        <taxon>Cafeteriaceae</taxon>
        <taxon>Cafeteria</taxon>
    </lineage>
</organism>
<proteinExistence type="predicted"/>
<name>A0A5A8CAN4_CAFRO</name>
<comment type="caution">
    <text evidence="3">The sequence shown here is derived from an EMBL/GenBank/DDBJ whole genome shotgun (WGS) entry which is preliminary data.</text>
</comment>
<accession>A0A5A8CAN4</accession>
<reference evidence="3 4" key="1">
    <citation type="submission" date="2019-07" db="EMBL/GenBank/DDBJ databases">
        <title>Genomes of Cafeteria roenbergensis.</title>
        <authorList>
            <person name="Fischer M.G."/>
            <person name="Hackl T."/>
            <person name="Roman M."/>
        </authorList>
    </citation>
    <scope>NUCLEOTIDE SEQUENCE [LARGE SCALE GENOMIC DNA]</scope>
    <source>
        <strain evidence="3 4">BVI</strain>
    </source>
</reference>
<feature type="compositionally biased region" description="Low complexity" evidence="2">
    <location>
        <begin position="287"/>
        <end position="317"/>
    </location>
</feature>
<feature type="region of interest" description="Disordered" evidence="2">
    <location>
        <begin position="529"/>
        <end position="566"/>
    </location>
</feature>